<keyword evidence="3" id="KW-1185">Reference proteome</keyword>
<organism evidence="2 3">
    <name type="scientific">Actinomadura miaoliensis</name>
    <dbReference type="NCBI Taxonomy" id="430685"/>
    <lineage>
        <taxon>Bacteria</taxon>
        <taxon>Bacillati</taxon>
        <taxon>Actinomycetota</taxon>
        <taxon>Actinomycetes</taxon>
        <taxon>Streptosporangiales</taxon>
        <taxon>Thermomonosporaceae</taxon>
        <taxon>Actinomadura</taxon>
    </lineage>
</organism>
<gene>
    <name evidence="2" type="ORF">GCM10022214_10140</name>
</gene>
<feature type="region of interest" description="Disordered" evidence="1">
    <location>
        <begin position="1"/>
        <end position="37"/>
    </location>
</feature>
<accession>A0ABP7V555</accession>
<feature type="region of interest" description="Disordered" evidence="1">
    <location>
        <begin position="78"/>
        <end position="98"/>
    </location>
</feature>
<reference evidence="3" key="1">
    <citation type="journal article" date="2019" name="Int. J. Syst. Evol. Microbiol.">
        <title>The Global Catalogue of Microorganisms (GCM) 10K type strain sequencing project: providing services to taxonomists for standard genome sequencing and annotation.</title>
        <authorList>
            <consortium name="The Broad Institute Genomics Platform"/>
            <consortium name="The Broad Institute Genome Sequencing Center for Infectious Disease"/>
            <person name="Wu L."/>
            <person name="Ma J."/>
        </authorList>
    </citation>
    <scope>NUCLEOTIDE SEQUENCE [LARGE SCALE GENOMIC DNA]</scope>
    <source>
        <strain evidence="3">JCM 16702</strain>
    </source>
</reference>
<evidence type="ECO:0000313" key="3">
    <source>
        <dbReference type="Proteomes" id="UP001500683"/>
    </source>
</evidence>
<evidence type="ECO:0008006" key="4">
    <source>
        <dbReference type="Google" id="ProtNLM"/>
    </source>
</evidence>
<evidence type="ECO:0000313" key="2">
    <source>
        <dbReference type="EMBL" id="GAA4059605.1"/>
    </source>
</evidence>
<dbReference type="EMBL" id="BAAAZG010000002">
    <property type="protein sequence ID" value="GAA4059605.1"/>
    <property type="molecule type" value="Genomic_DNA"/>
</dbReference>
<name>A0ABP7V555_9ACTN</name>
<feature type="compositionally biased region" description="Basic residues" evidence="1">
    <location>
        <begin position="87"/>
        <end position="98"/>
    </location>
</feature>
<sequence>MADSTLTPAERASLARMASNVSWARTPNRSERTAPARAASPVSYEYWLRRLAEEGQVREEDLPKAAESAYRAYMAQMSRKAADARRKNAAARKKKRAA</sequence>
<evidence type="ECO:0000256" key="1">
    <source>
        <dbReference type="SAM" id="MobiDB-lite"/>
    </source>
</evidence>
<comment type="caution">
    <text evidence="2">The sequence shown here is derived from an EMBL/GenBank/DDBJ whole genome shotgun (WGS) entry which is preliminary data.</text>
</comment>
<proteinExistence type="predicted"/>
<dbReference type="Proteomes" id="UP001500683">
    <property type="component" value="Unassembled WGS sequence"/>
</dbReference>
<protein>
    <recommendedName>
        <fullName evidence="4">DUF3175 domain-containing protein</fullName>
    </recommendedName>
</protein>